<dbReference type="EMBL" id="VUOB01000075">
    <property type="protein sequence ID" value="KAA2252382.1"/>
    <property type="molecule type" value="Genomic_DNA"/>
</dbReference>
<reference evidence="2 3" key="1">
    <citation type="submission" date="2019-09" db="EMBL/GenBank/DDBJ databases">
        <title>Goodfellowia gen. nov., a new genus of the Pseudonocardineae related to Actinoalloteichus, containing Goodfellowia coeruleoviolacea gen. nov., comb. nov. gen. nov., comb. nov.</title>
        <authorList>
            <person name="Labeda D."/>
        </authorList>
    </citation>
    <scope>NUCLEOTIDE SEQUENCE [LARGE SCALE GENOMIC DNA]</scope>
    <source>
        <strain evidence="2 3">AN110305</strain>
    </source>
</reference>
<dbReference type="AlphaFoldDB" id="A0A5B2WNW3"/>
<comment type="caution">
    <text evidence="2">The sequence shown here is derived from an EMBL/GenBank/DDBJ whole genome shotgun (WGS) entry which is preliminary data.</text>
</comment>
<dbReference type="RefSeq" id="WP_149854306.1">
    <property type="nucleotide sequence ID" value="NZ_VUOB01000075.1"/>
</dbReference>
<organism evidence="2 3">
    <name type="scientific">Solihabitans fulvus</name>
    <dbReference type="NCBI Taxonomy" id="1892852"/>
    <lineage>
        <taxon>Bacteria</taxon>
        <taxon>Bacillati</taxon>
        <taxon>Actinomycetota</taxon>
        <taxon>Actinomycetes</taxon>
        <taxon>Pseudonocardiales</taxon>
        <taxon>Pseudonocardiaceae</taxon>
        <taxon>Solihabitans</taxon>
    </lineage>
</organism>
<gene>
    <name evidence="2" type="ORF">F0L68_35630</name>
</gene>
<keyword evidence="3" id="KW-1185">Reference proteome</keyword>
<dbReference type="Proteomes" id="UP000323454">
    <property type="component" value="Unassembled WGS sequence"/>
</dbReference>
<reference evidence="2 3" key="2">
    <citation type="submission" date="2019-09" db="EMBL/GenBank/DDBJ databases">
        <authorList>
            <person name="Jin C."/>
        </authorList>
    </citation>
    <scope>NUCLEOTIDE SEQUENCE [LARGE SCALE GENOMIC DNA]</scope>
    <source>
        <strain evidence="2 3">AN110305</strain>
    </source>
</reference>
<feature type="region of interest" description="Disordered" evidence="1">
    <location>
        <begin position="246"/>
        <end position="271"/>
    </location>
</feature>
<protein>
    <submittedName>
        <fullName evidence="2">Uncharacterized protein</fullName>
    </submittedName>
</protein>
<evidence type="ECO:0000313" key="2">
    <source>
        <dbReference type="EMBL" id="KAA2252382.1"/>
    </source>
</evidence>
<accession>A0A5B2WNW3</accession>
<evidence type="ECO:0000313" key="3">
    <source>
        <dbReference type="Proteomes" id="UP000323454"/>
    </source>
</evidence>
<feature type="compositionally biased region" description="Basic and acidic residues" evidence="1">
    <location>
        <begin position="246"/>
        <end position="257"/>
    </location>
</feature>
<proteinExistence type="predicted"/>
<sequence>MTTMADSRFRLQPLGTSPQDAREIYVGWNEALQTYYAHVIDGRDRDGRDILAFDAGRHLGEITHPAGVIDAVSDFAVIPDDLSIFLADSRASALMIFTDLRSYPLPSEYGEQLDRLIDRLYKPGGFITELHRADVTDLLRDNGWRAEAFYAMDGGHAETYTRGEQDLEIRWGWPTREEDPDRLLSPVILDGRSYGIASQEYLVALLGDQTADTGPLTAETQARIDGLLADILGPDPATLDTSLDRRTATESHLHDDDQLGEDDGFSSGLGY</sequence>
<name>A0A5B2WNW3_9PSEU</name>
<dbReference type="OrthoDB" id="3688805at2"/>
<evidence type="ECO:0000256" key="1">
    <source>
        <dbReference type="SAM" id="MobiDB-lite"/>
    </source>
</evidence>